<dbReference type="Proteomes" id="UP000824239">
    <property type="component" value="Unassembled WGS sequence"/>
</dbReference>
<evidence type="ECO:0000256" key="2">
    <source>
        <dbReference type="ARBA" id="ARBA00022692"/>
    </source>
</evidence>
<gene>
    <name evidence="6" type="ORF">IAA53_09895</name>
</gene>
<reference evidence="6" key="2">
    <citation type="journal article" date="2021" name="PeerJ">
        <title>Extensive microbial diversity within the chicken gut microbiome revealed by metagenomics and culture.</title>
        <authorList>
            <person name="Gilroy R."/>
            <person name="Ravi A."/>
            <person name="Getino M."/>
            <person name="Pursley I."/>
            <person name="Horton D.L."/>
            <person name="Alikhan N.F."/>
            <person name="Baker D."/>
            <person name="Gharbi K."/>
            <person name="Hall N."/>
            <person name="Watson M."/>
            <person name="Adriaenssens E.M."/>
            <person name="Foster-Nyarko E."/>
            <person name="Jarju S."/>
            <person name="Secka A."/>
            <person name="Antonio M."/>
            <person name="Oren A."/>
            <person name="Chaudhuri R.R."/>
            <person name="La Ragione R."/>
            <person name="Hildebrand F."/>
            <person name="Pallen M.J."/>
        </authorList>
    </citation>
    <scope>NUCLEOTIDE SEQUENCE</scope>
    <source>
        <strain evidence="6">ChiBcec15-4380</strain>
    </source>
</reference>
<keyword evidence="4 5" id="KW-0472">Membrane</keyword>
<accession>A0A9D1IY71</accession>
<evidence type="ECO:0000256" key="4">
    <source>
        <dbReference type="ARBA" id="ARBA00023136"/>
    </source>
</evidence>
<reference evidence="6" key="1">
    <citation type="submission" date="2020-10" db="EMBL/GenBank/DDBJ databases">
        <authorList>
            <person name="Gilroy R."/>
        </authorList>
    </citation>
    <scope>NUCLEOTIDE SEQUENCE</scope>
    <source>
        <strain evidence="6">ChiBcec15-4380</strain>
    </source>
</reference>
<sequence>MDAILASPLLGLCLSAATFALGRWIQRKTGWILANPLIISAVLSIAFLVLLDIPYEAYALGGDFINLMLSPVTAILALGIYNQRAVLRRYFVPVLVGCSVGCASSMLSVWGLCRLFGLDRAVTAALLPKSCTTAIAVGIAEAKGGVVAIAVACVIATGMVGAVGAPAFARWFHITDPVAQGLAVGASSHALGTTKAREMGELQGAMSSIAIGICGLMAVILALFLPV</sequence>
<feature type="transmembrane region" description="Helical" evidence="5">
    <location>
        <begin position="58"/>
        <end position="78"/>
    </location>
</feature>
<dbReference type="Pfam" id="PF04172">
    <property type="entry name" value="LrgB"/>
    <property type="match status" value="1"/>
</dbReference>
<feature type="transmembrane region" description="Helical" evidence="5">
    <location>
        <begin position="32"/>
        <end position="51"/>
    </location>
</feature>
<dbReference type="AlphaFoldDB" id="A0A9D1IY71"/>
<dbReference type="InterPro" id="IPR007300">
    <property type="entry name" value="CidB/LrgB"/>
</dbReference>
<dbReference type="PANTHER" id="PTHR30249">
    <property type="entry name" value="PUTATIVE SEROTONIN TRANSPORTER"/>
    <property type="match status" value="1"/>
</dbReference>
<evidence type="ECO:0000256" key="5">
    <source>
        <dbReference type="SAM" id="Phobius"/>
    </source>
</evidence>
<protein>
    <submittedName>
        <fullName evidence="6">LrgB family protein</fullName>
    </submittedName>
</protein>
<evidence type="ECO:0000256" key="1">
    <source>
        <dbReference type="ARBA" id="ARBA00004141"/>
    </source>
</evidence>
<evidence type="ECO:0000313" key="6">
    <source>
        <dbReference type="EMBL" id="HIR51563.1"/>
    </source>
</evidence>
<organism evidence="6 7">
    <name type="scientific">Candidatus Avoscillospira avicola</name>
    <dbReference type="NCBI Taxonomy" id="2840706"/>
    <lineage>
        <taxon>Bacteria</taxon>
        <taxon>Bacillati</taxon>
        <taxon>Bacillota</taxon>
        <taxon>Clostridia</taxon>
        <taxon>Eubacteriales</taxon>
        <taxon>Oscillospiraceae</taxon>
        <taxon>Oscillospiraceae incertae sedis</taxon>
        <taxon>Candidatus Avoscillospira</taxon>
    </lineage>
</organism>
<feature type="transmembrane region" description="Helical" evidence="5">
    <location>
        <begin position="146"/>
        <end position="169"/>
    </location>
</feature>
<keyword evidence="2 5" id="KW-0812">Transmembrane</keyword>
<dbReference type="EMBL" id="DVHE01000077">
    <property type="protein sequence ID" value="HIR51563.1"/>
    <property type="molecule type" value="Genomic_DNA"/>
</dbReference>
<dbReference type="PANTHER" id="PTHR30249:SF0">
    <property type="entry name" value="PLASTIDAL GLYCOLATE_GLYCERATE TRANSLOCATOR 1, CHLOROPLASTIC"/>
    <property type="match status" value="1"/>
</dbReference>
<keyword evidence="3 5" id="KW-1133">Transmembrane helix</keyword>
<feature type="transmembrane region" description="Helical" evidence="5">
    <location>
        <begin position="90"/>
        <end position="110"/>
    </location>
</feature>
<evidence type="ECO:0000256" key="3">
    <source>
        <dbReference type="ARBA" id="ARBA00022989"/>
    </source>
</evidence>
<evidence type="ECO:0000313" key="7">
    <source>
        <dbReference type="Proteomes" id="UP000824239"/>
    </source>
</evidence>
<dbReference type="GO" id="GO:0016020">
    <property type="term" value="C:membrane"/>
    <property type="evidence" value="ECO:0007669"/>
    <property type="project" value="UniProtKB-SubCell"/>
</dbReference>
<comment type="subcellular location">
    <subcellularLocation>
        <location evidence="1">Membrane</location>
        <topology evidence="1">Multi-pass membrane protein</topology>
    </subcellularLocation>
</comment>
<comment type="caution">
    <text evidence="6">The sequence shown here is derived from an EMBL/GenBank/DDBJ whole genome shotgun (WGS) entry which is preliminary data.</text>
</comment>
<feature type="transmembrane region" description="Helical" evidence="5">
    <location>
        <begin position="205"/>
        <end position="225"/>
    </location>
</feature>
<proteinExistence type="predicted"/>
<name>A0A9D1IY71_9FIRM</name>